<organism evidence="1 2">
    <name type="scientific">Streptomyces olivoverticillatus</name>
    <dbReference type="NCBI Taxonomy" id="66427"/>
    <lineage>
        <taxon>Bacteria</taxon>
        <taxon>Bacillati</taxon>
        <taxon>Actinomycetota</taxon>
        <taxon>Actinomycetes</taxon>
        <taxon>Kitasatosporales</taxon>
        <taxon>Streptomycetaceae</taxon>
        <taxon>Streptomyces</taxon>
    </lineage>
</organism>
<evidence type="ECO:0000313" key="1">
    <source>
        <dbReference type="EMBL" id="MBB4893133.1"/>
    </source>
</evidence>
<evidence type="ECO:0008006" key="3">
    <source>
        <dbReference type="Google" id="ProtNLM"/>
    </source>
</evidence>
<name>A0A7W7PL71_9ACTN</name>
<dbReference type="EMBL" id="JACHJH010000003">
    <property type="protein sequence ID" value="MBB4893133.1"/>
    <property type="molecule type" value="Genomic_DNA"/>
</dbReference>
<dbReference type="RefSeq" id="WP_184348922.1">
    <property type="nucleotide sequence ID" value="NZ_JACHJH010000003.1"/>
</dbReference>
<accession>A0A7W7PL71</accession>
<sequence>MLHSNLRRHCQAVVDGLSLPRPFSAEALCRQLSEERGRPLHVLPLPAAASAAGACGLWLATGTSDWIFVEQCTSPAHQEHIVLHEIGHMLFDHHNLVLDDEQDLSHLFTDLGPNLLRRFLARANYSTRQEQEAEMVASLIRTAAERYPAEQPREVMDKLEAALGFGARHAR</sequence>
<gene>
    <name evidence="1" type="ORF">FHS39_002164</name>
</gene>
<dbReference type="AlphaFoldDB" id="A0A7W7PL71"/>
<protein>
    <recommendedName>
        <fullName evidence="3">Regulator component</fullName>
    </recommendedName>
</protein>
<comment type="caution">
    <text evidence="1">The sequence shown here is derived from an EMBL/GenBank/DDBJ whole genome shotgun (WGS) entry which is preliminary data.</text>
</comment>
<keyword evidence="2" id="KW-1185">Reference proteome</keyword>
<proteinExistence type="predicted"/>
<reference evidence="1 2" key="1">
    <citation type="submission" date="2020-08" db="EMBL/GenBank/DDBJ databases">
        <title>Genomic Encyclopedia of Type Strains, Phase III (KMG-III): the genomes of soil and plant-associated and newly described type strains.</title>
        <authorList>
            <person name="Whitman W."/>
        </authorList>
    </citation>
    <scope>NUCLEOTIDE SEQUENCE [LARGE SCALE GENOMIC DNA]</scope>
    <source>
        <strain evidence="1 2">CECT 3266</strain>
    </source>
</reference>
<dbReference type="Proteomes" id="UP000556084">
    <property type="component" value="Unassembled WGS sequence"/>
</dbReference>
<evidence type="ECO:0000313" key="2">
    <source>
        <dbReference type="Proteomes" id="UP000556084"/>
    </source>
</evidence>